<dbReference type="AlphaFoldDB" id="A0A8B8AXV2"/>
<evidence type="ECO:0000256" key="1">
    <source>
        <dbReference type="SAM" id="MobiDB-lite"/>
    </source>
</evidence>
<dbReference type="RefSeq" id="XP_022295966.1">
    <property type="nucleotide sequence ID" value="XM_022440258.1"/>
</dbReference>
<keyword evidence="4" id="KW-1185">Reference proteome</keyword>
<feature type="transmembrane region" description="Helical" evidence="2">
    <location>
        <begin position="147"/>
        <end position="171"/>
    </location>
</feature>
<keyword evidence="2" id="KW-1133">Transmembrane helix</keyword>
<accession>A0A8B8AXV2</accession>
<organism evidence="4 5">
    <name type="scientific">Crassostrea virginica</name>
    <name type="common">Eastern oyster</name>
    <dbReference type="NCBI Taxonomy" id="6565"/>
    <lineage>
        <taxon>Eukaryota</taxon>
        <taxon>Metazoa</taxon>
        <taxon>Spiralia</taxon>
        <taxon>Lophotrochozoa</taxon>
        <taxon>Mollusca</taxon>
        <taxon>Bivalvia</taxon>
        <taxon>Autobranchia</taxon>
        <taxon>Pteriomorphia</taxon>
        <taxon>Ostreida</taxon>
        <taxon>Ostreoidea</taxon>
        <taxon>Ostreidae</taxon>
        <taxon>Crassostrea</taxon>
    </lineage>
</organism>
<protein>
    <submittedName>
        <fullName evidence="5">Uncharacterized protein LOC111105832</fullName>
    </submittedName>
</protein>
<dbReference type="GeneID" id="111105832"/>
<evidence type="ECO:0000256" key="2">
    <source>
        <dbReference type="SAM" id="Phobius"/>
    </source>
</evidence>
<feature type="signal peptide" evidence="3">
    <location>
        <begin position="1"/>
        <end position="19"/>
    </location>
</feature>
<dbReference type="Proteomes" id="UP000694844">
    <property type="component" value="Chromosome 8"/>
</dbReference>
<dbReference type="OrthoDB" id="6115283at2759"/>
<evidence type="ECO:0000313" key="4">
    <source>
        <dbReference type="Proteomes" id="UP000694844"/>
    </source>
</evidence>
<keyword evidence="3" id="KW-0732">Signal</keyword>
<evidence type="ECO:0000313" key="5">
    <source>
        <dbReference type="RefSeq" id="XP_022295966.1"/>
    </source>
</evidence>
<feature type="chain" id="PRO_5034359084" evidence="3">
    <location>
        <begin position="20"/>
        <end position="247"/>
    </location>
</feature>
<dbReference type="KEGG" id="cvn:111105832"/>
<feature type="region of interest" description="Disordered" evidence="1">
    <location>
        <begin position="192"/>
        <end position="236"/>
    </location>
</feature>
<evidence type="ECO:0000256" key="3">
    <source>
        <dbReference type="SAM" id="SignalP"/>
    </source>
</evidence>
<name>A0A8B8AXV2_CRAVI</name>
<keyword evidence="2" id="KW-0812">Transmembrane</keyword>
<gene>
    <name evidence="5" type="primary">LOC111105832</name>
</gene>
<proteinExistence type="predicted"/>
<sequence>MTTSWIFTVLVFWILKTEGKSIQFSSSTCLSNYLIYSTYDISLVWDGSPLEEGIFDSCSISFTPVGSSETVCVEVESFHIEDCNVNVNYRDYLLSTETYGCNATPKKYCGGKNDDVTIEISHGMRLLSTSGSNSFRLKIYNPSDVNYVRIIVLVGLALGFIICTLVIIFVCRRKRSAGRVLRPAGIPHTRLVNYPDPAPISSNDQQPDPDFRPYSDPPLHSDPPPYSPQQPETKEYTVTVPVAVNFS</sequence>
<keyword evidence="2" id="KW-0472">Membrane</keyword>
<reference evidence="5" key="1">
    <citation type="submission" date="2025-08" db="UniProtKB">
        <authorList>
            <consortium name="RefSeq"/>
        </authorList>
    </citation>
    <scope>IDENTIFICATION</scope>
    <source>
        <tissue evidence="5">Whole sample</tissue>
    </source>
</reference>